<gene>
    <name evidence="2" type="ORF">DCF15_21850</name>
</gene>
<dbReference type="EMBL" id="QBMP01000371">
    <property type="protein sequence ID" value="PZO44829.1"/>
    <property type="molecule type" value="Genomic_DNA"/>
</dbReference>
<proteinExistence type="predicted"/>
<reference evidence="2 3" key="2">
    <citation type="submission" date="2018-06" db="EMBL/GenBank/DDBJ databases">
        <title>Metagenomic assembly of (sub)arctic Cyanobacteria and their associated microbiome from non-axenic cultures.</title>
        <authorList>
            <person name="Baurain D."/>
        </authorList>
    </citation>
    <scope>NUCLEOTIDE SEQUENCE [LARGE SCALE GENOMIC DNA]</scope>
    <source>
        <strain evidence="2">ULC027bin1</strain>
    </source>
</reference>
<evidence type="ECO:0000313" key="2">
    <source>
        <dbReference type="EMBL" id="PZO44829.1"/>
    </source>
</evidence>
<protein>
    <submittedName>
        <fullName evidence="2">Uncharacterized protein</fullName>
    </submittedName>
</protein>
<dbReference type="AlphaFoldDB" id="A0A2W4WSM1"/>
<comment type="caution">
    <text evidence="2">The sequence shown here is derived from an EMBL/GenBank/DDBJ whole genome shotgun (WGS) entry which is preliminary data.</text>
</comment>
<evidence type="ECO:0000313" key="3">
    <source>
        <dbReference type="Proteomes" id="UP000249794"/>
    </source>
</evidence>
<reference evidence="3" key="1">
    <citation type="submission" date="2018-04" db="EMBL/GenBank/DDBJ databases">
        <authorList>
            <person name="Cornet L."/>
        </authorList>
    </citation>
    <scope>NUCLEOTIDE SEQUENCE [LARGE SCALE GENOMIC DNA]</scope>
</reference>
<feature type="region of interest" description="Disordered" evidence="1">
    <location>
        <begin position="192"/>
        <end position="217"/>
    </location>
</feature>
<name>A0A2W4WSM1_9CYAN</name>
<evidence type="ECO:0000256" key="1">
    <source>
        <dbReference type="SAM" id="MobiDB-lite"/>
    </source>
</evidence>
<accession>A0A2W4WSM1</accession>
<organism evidence="2 3">
    <name type="scientific">Phormidesmis priestleyi</name>
    <dbReference type="NCBI Taxonomy" id="268141"/>
    <lineage>
        <taxon>Bacteria</taxon>
        <taxon>Bacillati</taxon>
        <taxon>Cyanobacteriota</taxon>
        <taxon>Cyanophyceae</taxon>
        <taxon>Leptolyngbyales</taxon>
        <taxon>Leptolyngbyaceae</taxon>
        <taxon>Phormidesmis</taxon>
    </lineage>
</organism>
<dbReference type="Proteomes" id="UP000249794">
    <property type="component" value="Unassembled WGS sequence"/>
</dbReference>
<sequence>MWIGVATAAVALPGQSVQEAEAWMQAHPTLRAEPRERLSIRRNDTPSRRYTFHASVFSPGGASAAGSGGSLLARLNSTEPMMVRSEKFTLVDLISGVSVARLEDALRSLYGAEVYADYRRSQPIRIYSPDQSNSSDTQRSSRAQLSEGDVFAYLIEVMPNPDGTINTGGVTVMLKADVPAFVAALHDSQSREVANREAAQPVSGSIAGPVTEPITGPAAIRQRLNLDRTGQ</sequence>